<sequence length="222" mass="25646">MDDVCKTEPIDLISSFLLSLETKDPELRQAILEIKAKTRIDEILGGRYSLLFLLDLYHSFENRSITLDAIMHEVKCLEGEINQSRTKPASQFSRPPLKGLWHKHFYDSNISGMVQNMMNALNTYSIPYFESKIEEAKTSGIEQYMTVEDIPHIVEDIVSRNLQKRSEEQRMTGEWIIYANHNGVNYYLCIAKHKEGDESIRKRLDAACLLEFPFLKDLLPAS</sequence>
<gene>
    <name evidence="1" type="ORF">GCM10023095_03290</name>
</gene>
<comment type="caution">
    <text evidence="1">The sequence shown here is derived from an EMBL/GenBank/DDBJ whole genome shotgun (WGS) entry which is preliminary data.</text>
</comment>
<proteinExistence type="predicted"/>
<reference evidence="2" key="1">
    <citation type="journal article" date="2019" name="Int. J. Syst. Evol. Microbiol.">
        <title>The Global Catalogue of Microorganisms (GCM) 10K type strain sequencing project: providing services to taxonomists for standard genome sequencing and annotation.</title>
        <authorList>
            <consortium name="The Broad Institute Genomics Platform"/>
            <consortium name="The Broad Institute Genome Sequencing Center for Infectious Disease"/>
            <person name="Wu L."/>
            <person name="Ma J."/>
        </authorList>
    </citation>
    <scope>NUCLEOTIDE SEQUENCE [LARGE SCALE GENOMIC DNA]</scope>
    <source>
        <strain evidence="2">JCM 32226</strain>
    </source>
</reference>
<organism evidence="1 2">
    <name type="scientific">Pseudaeromonas paramecii</name>
    <dbReference type="NCBI Taxonomy" id="2138166"/>
    <lineage>
        <taxon>Bacteria</taxon>
        <taxon>Pseudomonadati</taxon>
        <taxon>Pseudomonadota</taxon>
        <taxon>Gammaproteobacteria</taxon>
        <taxon>Aeromonadales</taxon>
        <taxon>Aeromonadaceae</taxon>
        <taxon>Pseudaeromonas</taxon>
    </lineage>
</organism>
<evidence type="ECO:0000313" key="2">
    <source>
        <dbReference type="Proteomes" id="UP001501321"/>
    </source>
</evidence>
<dbReference type="EMBL" id="BAABFC010000001">
    <property type="protein sequence ID" value="GAA4493314.1"/>
    <property type="molecule type" value="Genomic_DNA"/>
</dbReference>
<name>A0ABP8PY43_9GAMM</name>
<keyword evidence="2" id="KW-1185">Reference proteome</keyword>
<evidence type="ECO:0000313" key="1">
    <source>
        <dbReference type="EMBL" id="GAA4493314.1"/>
    </source>
</evidence>
<accession>A0ABP8PY43</accession>
<protein>
    <submittedName>
        <fullName evidence="1">Uncharacterized protein</fullName>
    </submittedName>
</protein>
<dbReference type="Proteomes" id="UP001501321">
    <property type="component" value="Unassembled WGS sequence"/>
</dbReference>
<dbReference type="RefSeq" id="WP_345009403.1">
    <property type="nucleotide sequence ID" value="NZ_BAABFC010000001.1"/>
</dbReference>